<dbReference type="Gene3D" id="3.30.930.10">
    <property type="entry name" value="Bira Bifunctional Protein, Domain 2"/>
    <property type="match status" value="1"/>
</dbReference>
<dbReference type="SUPFAM" id="SSF101353">
    <property type="entry name" value="Putative anticodon-binding domain of alanyl-tRNA synthetase (AlaRS)"/>
    <property type="match status" value="1"/>
</dbReference>
<reference evidence="11 12" key="1">
    <citation type="submission" date="2018-09" db="EMBL/GenBank/DDBJ databases">
        <title>Metagenome Assembled Genomes from an Advanced Water Purification Facility.</title>
        <authorList>
            <person name="Stamps B.W."/>
            <person name="Spear J.R."/>
        </authorList>
    </citation>
    <scope>NUCLEOTIDE SEQUENCE [LARGE SCALE GENOMIC DNA]</scope>
    <source>
        <strain evidence="11">Bin_63_2</strain>
    </source>
</reference>
<dbReference type="Proteomes" id="UP000321026">
    <property type="component" value="Unassembled WGS sequence"/>
</dbReference>
<dbReference type="Pfam" id="PF07973">
    <property type="entry name" value="tRNA_SAD"/>
    <property type="match status" value="1"/>
</dbReference>
<sequence length="600" mass="67601">MTNSQLQQLFSEYWEQKPRNHKKVPAAPLVLANDATTLFTSSGMQPLVPYLMGQTHPLGTRLYDIQPSIRTQDIEEVGDNRHTTFFYMMGNWSLNDYFKKDQLIWMWEFFTIVLKLPKDRLHVTIFEGSSEVPKDSESYALWQQIGVAEDHIHAYNATKNWWSRPGPPKKMPEGEIGGPDSEVFYDFGTPHDPAFGSTCHPNCDCGRFMEIGNSVFIQYIKRNGKLEELPQKNVDFGGGLERVLAAVNNNPDMFATDVFAATIEQIEKAVGVSYKNHQGQAAIRVIADHMRAAVHLINDGVRPSNKEHGYVLRRLLRRSAVKMWQLGGGLTPRFDEIIDKGVLHEAASTGAIDRNKMKAEILSVVEQEIKRFGAGMDRGLKIIEKAEHIDGKVAFDLYQSYGFPYEVTEELATQKKIILNKADFDAELLAHKQLSKTTSAGKFKGGLADQSDQVVKYHTATHLLHKALQDVYGEIIRQEGSNITQDRLRFDTRLDHKPTAEEIHKIEAIINAKIDEALPVYPLIMSKAESEKLGASAFFKEKYADTVQVYCIGASPSDPGMAYSKELCGGPHVKNTKEIGHITLKKVEKIGTELVRFYLE</sequence>
<comment type="caution">
    <text evidence="11">The sequence shown here is derived from an EMBL/GenBank/DDBJ whole genome shotgun (WGS) entry which is preliminary data.</text>
</comment>
<keyword evidence="8" id="KW-0648">Protein biosynthesis</keyword>
<gene>
    <name evidence="11" type="ORF">E6Q11_05355</name>
</gene>
<dbReference type="GO" id="GO:0005829">
    <property type="term" value="C:cytosol"/>
    <property type="evidence" value="ECO:0007669"/>
    <property type="project" value="TreeGrafter"/>
</dbReference>
<evidence type="ECO:0000313" key="12">
    <source>
        <dbReference type="Proteomes" id="UP000321026"/>
    </source>
</evidence>
<dbReference type="SMART" id="SM00863">
    <property type="entry name" value="tRNA_SAD"/>
    <property type="match status" value="1"/>
</dbReference>
<dbReference type="InterPro" id="IPR018163">
    <property type="entry name" value="Thr/Ala-tRNA-synth_IIc_edit"/>
</dbReference>
<dbReference type="PANTHER" id="PTHR11777:SF9">
    <property type="entry name" value="ALANINE--TRNA LIGASE, CYTOPLASMIC"/>
    <property type="match status" value="1"/>
</dbReference>
<dbReference type="GO" id="GO:0004813">
    <property type="term" value="F:alanine-tRNA ligase activity"/>
    <property type="evidence" value="ECO:0007669"/>
    <property type="project" value="UniProtKB-EC"/>
</dbReference>
<dbReference type="GO" id="GO:0006419">
    <property type="term" value="P:alanyl-tRNA aminoacylation"/>
    <property type="evidence" value="ECO:0007669"/>
    <property type="project" value="InterPro"/>
</dbReference>
<dbReference type="InterPro" id="IPR002318">
    <property type="entry name" value="Ala-tRNA-lgiase_IIc"/>
</dbReference>
<dbReference type="EC" id="6.1.1.7" evidence="2"/>
<dbReference type="InterPro" id="IPR045864">
    <property type="entry name" value="aa-tRNA-synth_II/BPL/LPL"/>
</dbReference>
<evidence type="ECO:0000256" key="6">
    <source>
        <dbReference type="ARBA" id="ARBA00022840"/>
    </source>
</evidence>
<keyword evidence="4 11" id="KW-0436">Ligase</keyword>
<organism evidence="11 12">
    <name type="scientific">Candidatus Dojkabacteria bacterium</name>
    <dbReference type="NCBI Taxonomy" id="2099670"/>
    <lineage>
        <taxon>Bacteria</taxon>
        <taxon>Candidatus Dojkabacteria</taxon>
    </lineage>
</organism>
<dbReference type="PRINTS" id="PR00980">
    <property type="entry name" value="TRNASYNTHALA"/>
</dbReference>
<evidence type="ECO:0000256" key="7">
    <source>
        <dbReference type="ARBA" id="ARBA00022884"/>
    </source>
</evidence>
<dbReference type="FunFam" id="3.30.980.10:FF:000004">
    <property type="entry name" value="Alanine--tRNA ligase, cytoplasmic"/>
    <property type="match status" value="1"/>
</dbReference>
<dbReference type="Gene3D" id="3.30.54.20">
    <property type="match status" value="1"/>
</dbReference>
<keyword evidence="3" id="KW-0820">tRNA-binding</keyword>
<proteinExistence type="inferred from homology"/>
<dbReference type="Pfam" id="PF01411">
    <property type="entry name" value="tRNA-synt_2c"/>
    <property type="match status" value="1"/>
</dbReference>
<dbReference type="SUPFAM" id="SSF55186">
    <property type="entry name" value="ThrRS/AlaRS common domain"/>
    <property type="match status" value="1"/>
</dbReference>
<dbReference type="Gene3D" id="3.30.980.10">
    <property type="entry name" value="Threonyl-trna Synthetase, Chain A, domain 2"/>
    <property type="match status" value="1"/>
</dbReference>
<dbReference type="NCBIfam" id="NF002436">
    <property type="entry name" value="PRK01584.1"/>
    <property type="match status" value="1"/>
</dbReference>
<dbReference type="PROSITE" id="PS50860">
    <property type="entry name" value="AA_TRNA_LIGASE_II_ALA"/>
    <property type="match status" value="1"/>
</dbReference>
<evidence type="ECO:0000313" key="11">
    <source>
        <dbReference type="EMBL" id="TXG76112.1"/>
    </source>
</evidence>
<accession>A0A5C7J594</accession>
<keyword evidence="7" id="KW-0694">RNA-binding</keyword>
<dbReference type="AlphaFoldDB" id="A0A5C7J594"/>
<dbReference type="EMBL" id="SSDS01000084">
    <property type="protein sequence ID" value="TXG76112.1"/>
    <property type="molecule type" value="Genomic_DNA"/>
</dbReference>
<dbReference type="CDD" id="cd00673">
    <property type="entry name" value="AlaRS_core"/>
    <property type="match status" value="1"/>
</dbReference>
<keyword evidence="9" id="KW-0030">Aminoacyl-tRNA synthetase</keyword>
<dbReference type="GO" id="GO:0000049">
    <property type="term" value="F:tRNA binding"/>
    <property type="evidence" value="ECO:0007669"/>
    <property type="project" value="UniProtKB-KW"/>
</dbReference>
<keyword evidence="6" id="KW-0067">ATP-binding</keyword>
<evidence type="ECO:0000256" key="9">
    <source>
        <dbReference type="ARBA" id="ARBA00023146"/>
    </source>
</evidence>
<dbReference type="GO" id="GO:0002161">
    <property type="term" value="F:aminoacyl-tRNA deacylase activity"/>
    <property type="evidence" value="ECO:0007669"/>
    <property type="project" value="TreeGrafter"/>
</dbReference>
<evidence type="ECO:0000259" key="10">
    <source>
        <dbReference type="PROSITE" id="PS50860"/>
    </source>
</evidence>
<feature type="domain" description="Alanyl-transfer RNA synthetases family profile" evidence="10">
    <location>
        <begin position="1"/>
        <end position="600"/>
    </location>
</feature>
<name>A0A5C7J594_9BACT</name>
<dbReference type="InterPro" id="IPR018162">
    <property type="entry name" value="Ala-tRNA-ligase_IIc_anticod-bd"/>
</dbReference>
<dbReference type="GO" id="GO:0005524">
    <property type="term" value="F:ATP binding"/>
    <property type="evidence" value="ECO:0007669"/>
    <property type="project" value="UniProtKB-KW"/>
</dbReference>
<evidence type="ECO:0000256" key="1">
    <source>
        <dbReference type="ARBA" id="ARBA00008226"/>
    </source>
</evidence>
<comment type="similarity">
    <text evidence="1">Belongs to the class-II aminoacyl-tRNA synthetase family.</text>
</comment>
<evidence type="ECO:0000256" key="2">
    <source>
        <dbReference type="ARBA" id="ARBA00013168"/>
    </source>
</evidence>
<protein>
    <recommendedName>
        <fullName evidence="2">alanine--tRNA ligase</fullName>
        <ecNumber evidence="2">6.1.1.7</ecNumber>
    </recommendedName>
</protein>
<evidence type="ECO:0000256" key="3">
    <source>
        <dbReference type="ARBA" id="ARBA00022555"/>
    </source>
</evidence>
<dbReference type="SUPFAM" id="SSF55681">
    <property type="entry name" value="Class II aaRS and biotin synthetases"/>
    <property type="match status" value="1"/>
</dbReference>
<evidence type="ECO:0000256" key="4">
    <source>
        <dbReference type="ARBA" id="ARBA00022598"/>
    </source>
</evidence>
<dbReference type="PANTHER" id="PTHR11777">
    <property type="entry name" value="ALANYL-TRNA SYNTHETASE"/>
    <property type="match status" value="1"/>
</dbReference>
<dbReference type="InterPro" id="IPR018164">
    <property type="entry name" value="Ala-tRNA-synth_IIc_N"/>
</dbReference>
<dbReference type="InterPro" id="IPR018165">
    <property type="entry name" value="Ala-tRNA-synth_IIc_core"/>
</dbReference>
<dbReference type="InterPro" id="IPR050058">
    <property type="entry name" value="Ala-tRNA_ligase"/>
</dbReference>
<dbReference type="InterPro" id="IPR012947">
    <property type="entry name" value="tRNA_SAD"/>
</dbReference>
<evidence type="ECO:0000256" key="5">
    <source>
        <dbReference type="ARBA" id="ARBA00022741"/>
    </source>
</evidence>
<evidence type="ECO:0000256" key="8">
    <source>
        <dbReference type="ARBA" id="ARBA00022917"/>
    </source>
</evidence>
<keyword evidence="5" id="KW-0547">Nucleotide-binding</keyword>